<dbReference type="InterPro" id="IPR036034">
    <property type="entry name" value="PDZ_sf"/>
</dbReference>
<sequence>MAKWQGVNVATITEEDVIVEEIGEDGMVETIAKELDSVSLKEDSDAASTGSGNSGQAGGTTSRPTSFERPSSMVENDDVDIVNNNSILSTIIFDSKSNTFPRASSGPKTPPASIGRPSSPSSTPPARKSITRSGSRASGFTMSLSDKFVTEMSLFDPSSASTPRTSISFGIFLATDQVMGDHSVYKVSPVSPLSALKLKPQDRLLKINDMSLAGWSHNCVLDFVRNLPLTCVSGQEYRRSGKNVRSSDEAPVNKRLNTNIRVRKKRATVTSVQEEDVRVLYSKSTTNKLRLNQELPLFLTASDSSSSNTIRMTVGVQEGSEAEVCFRVHSFEEATPRPEGGKLVVIQAPKGNQYLSALNPTDLTFMHGVASDVKNLSQADVRFFILNSDRGSDFVRLKSIFTGRFVSATPDGVKFVSQDEDAHLPDSTLFQIFSCKQ</sequence>
<protein>
    <recommendedName>
        <fullName evidence="4">PDZ domain-containing protein</fullName>
    </recommendedName>
</protein>
<proteinExistence type="predicted"/>
<evidence type="ECO:0008006" key="4">
    <source>
        <dbReference type="Google" id="ProtNLM"/>
    </source>
</evidence>
<dbReference type="Proteomes" id="UP000747542">
    <property type="component" value="Unassembled WGS sequence"/>
</dbReference>
<name>A0A8J5JU92_HOMAM</name>
<dbReference type="AlphaFoldDB" id="A0A8J5JU92"/>
<feature type="region of interest" description="Disordered" evidence="1">
    <location>
        <begin position="38"/>
        <end position="78"/>
    </location>
</feature>
<comment type="caution">
    <text evidence="2">The sequence shown here is derived from an EMBL/GenBank/DDBJ whole genome shotgun (WGS) entry which is preliminary data.</text>
</comment>
<dbReference type="SUPFAM" id="SSF50156">
    <property type="entry name" value="PDZ domain-like"/>
    <property type="match status" value="1"/>
</dbReference>
<feature type="compositionally biased region" description="Polar residues" evidence="1">
    <location>
        <begin position="59"/>
        <end position="69"/>
    </location>
</feature>
<evidence type="ECO:0000313" key="2">
    <source>
        <dbReference type="EMBL" id="KAG7159309.1"/>
    </source>
</evidence>
<feature type="region of interest" description="Disordered" evidence="1">
    <location>
        <begin position="99"/>
        <end position="138"/>
    </location>
</feature>
<feature type="compositionally biased region" description="Low complexity" evidence="1">
    <location>
        <begin position="111"/>
        <end position="128"/>
    </location>
</feature>
<dbReference type="EMBL" id="JAHLQT010033595">
    <property type="protein sequence ID" value="KAG7159309.1"/>
    <property type="molecule type" value="Genomic_DNA"/>
</dbReference>
<accession>A0A8J5JU92</accession>
<organism evidence="2 3">
    <name type="scientific">Homarus americanus</name>
    <name type="common">American lobster</name>
    <dbReference type="NCBI Taxonomy" id="6706"/>
    <lineage>
        <taxon>Eukaryota</taxon>
        <taxon>Metazoa</taxon>
        <taxon>Ecdysozoa</taxon>
        <taxon>Arthropoda</taxon>
        <taxon>Crustacea</taxon>
        <taxon>Multicrustacea</taxon>
        <taxon>Malacostraca</taxon>
        <taxon>Eumalacostraca</taxon>
        <taxon>Eucarida</taxon>
        <taxon>Decapoda</taxon>
        <taxon>Pleocyemata</taxon>
        <taxon>Astacidea</taxon>
        <taxon>Nephropoidea</taxon>
        <taxon>Nephropidae</taxon>
        <taxon>Homarus</taxon>
    </lineage>
</organism>
<gene>
    <name evidence="2" type="ORF">Hamer_G020960</name>
</gene>
<reference evidence="2" key="1">
    <citation type="journal article" date="2021" name="Sci. Adv.">
        <title>The American lobster genome reveals insights on longevity, neural, and immune adaptations.</title>
        <authorList>
            <person name="Polinski J.M."/>
            <person name="Zimin A.V."/>
            <person name="Clark K.F."/>
            <person name="Kohn A.B."/>
            <person name="Sadowski N."/>
            <person name="Timp W."/>
            <person name="Ptitsyn A."/>
            <person name="Khanna P."/>
            <person name="Romanova D.Y."/>
            <person name="Williams P."/>
            <person name="Greenwood S.J."/>
            <person name="Moroz L.L."/>
            <person name="Walt D.R."/>
            <person name="Bodnar A.G."/>
        </authorList>
    </citation>
    <scope>NUCLEOTIDE SEQUENCE</scope>
    <source>
        <strain evidence="2">GMGI-L3</strain>
    </source>
</reference>
<dbReference type="Gene3D" id="2.30.42.10">
    <property type="match status" value="1"/>
</dbReference>
<evidence type="ECO:0000256" key="1">
    <source>
        <dbReference type="SAM" id="MobiDB-lite"/>
    </source>
</evidence>
<keyword evidence="3" id="KW-1185">Reference proteome</keyword>
<evidence type="ECO:0000313" key="3">
    <source>
        <dbReference type="Proteomes" id="UP000747542"/>
    </source>
</evidence>